<proteinExistence type="predicted"/>
<dbReference type="CDD" id="cd03571">
    <property type="entry name" value="ENTH"/>
    <property type="match status" value="1"/>
</dbReference>
<dbReference type="GO" id="GO:0005543">
    <property type="term" value="F:phospholipid binding"/>
    <property type="evidence" value="ECO:0007669"/>
    <property type="project" value="TreeGrafter"/>
</dbReference>
<evidence type="ECO:0000256" key="5">
    <source>
        <dbReference type="SAM" id="MobiDB-lite"/>
    </source>
</evidence>
<feature type="compositionally biased region" description="Basic and acidic residues" evidence="5">
    <location>
        <begin position="345"/>
        <end position="358"/>
    </location>
</feature>
<sequence length="372" mass="41512">MATNKTPNTSSNQSLCPCVIRNLKNKRKSGPRNIKKGSCPSSLSTFPLLSSHLLKSNSSSNVGPPSFHELKKQASFFFKEKIKSARLALTDVTPAELLAEEATGGNPWAPDNPTLGSISRAAFEVDDYWRIVEILHKRFSTFEKNNWRPSYNSLIVLEHLLTHGPESVAGEFQIDLDVIREMESFQCIDEKGFNWGLAVRKKSGSILKLLEKGPLLKEERARARKVTREIQGFGSFCHRSSSAQGILQESSNGTCARSNSRFNNSWENQFLSSREEILIETVQHKDANTESAKERANLESWDSSINVCQVLEKPGTSLKENLNPKKEESHRWNSTGEANPLLAGRTDDPRIIEEDHPFSDAGNQTNVSLLSA</sequence>
<name>A0A6N2LWE7_SALVM</name>
<dbReference type="GO" id="GO:0006897">
    <property type="term" value="P:endocytosis"/>
    <property type="evidence" value="ECO:0007669"/>
    <property type="project" value="TreeGrafter"/>
</dbReference>
<evidence type="ECO:0000256" key="1">
    <source>
        <dbReference type="ARBA" id="ARBA00004132"/>
    </source>
</evidence>
<dbReference type="PANTHER" id="PTHR12276:SF116">
    <property type="entry name" value="ENTH_VHS FAMILY PROTEIN"/>
    <property type="match status" value="1"/>
</dbReference>
<dbReference type="InterPro" id="IPR008942">
    <property type="entry name" value="ENTH_VHS"/>
</dbReference>
<dbReference type="SUPFAM" id="SSF48464">
    <property type="entry name" value="ENTH/VHS domain"/>
    <property type="match status" value="1"/>
</dbReference>
<evidence type="ECO:0000256" key="2">
    <source>
        <dbReference type="ARBA" id="ARBA00004555"/>
    </source>
</evidence>
<dbReference type="Gene3D" id="1.25.40.90">
    <property type="match status" value="1"/>
</dbReference>
<reference evidence="7" key="1">
    <citation type="submission" date="2019-03" db="EMBL/GenBank/DDBJ databases">
        <authorList>
            <person name="Mank J."/>
            <person name="Almeida P."/>
        </authorList>
    </citation>
    <scope>NUCLEOTIDE SEQUENCE</scope>
    <source>
        <strain evidence="7">78183</strain>
    </source>
</reference>
<dbReference type="EMBL" id="CAADRP010001537">
    <property type="protein sequence ID" value="VFU39924.1"/>
    <property type="molecule type" value="Genomic_DNA"/>
</dbReference>
<dbReference type="InterPro" id="IPR013809">
    <property type="entry name" value="ENTH"/>
</dbReference>
<feature type="compositionally biased region" description="Basic and acidic residues" evidence="5">
    <location>
        <begin position="322"/>
        <end position="331"/>
    </location>
</feature>
<dbReference type="Pfam" id="PF01417">
    <property type="entry name" value="ENTH"/>
    <property type="match status" value="1"/>
</dbReference>
<dbReference type="GO" id="GO:0030276">
    <property type="term" value="F:clathrin binding"/>
    <property type="evidence" value="ECO:0007669"/>
    <property type="project" value="TreeGrafter"/>
</dbReference>
<evidence type="ECO:0000259" key="6">
    <source>
        <dbReference type="PROSITE" id="PS50942"/>
    </source>
</evidence>
<dbReference type="GO" id="GO:0005768">
    <property type="term" value="C:endosome"/>
    <property type="evidence" value="ECO:0007669"/>
    <property type="project" value="TreeGrafter"/>
</dbReference>
<accession>A0A6N2LWE7</accession>
<protein>
    <recommendedName>
        <fullName evidence="6">ENTH domain-containing protein</fullName>
    </recommendedName>
</protein>
<evidence type="ECO:0000256" key="3">
    <source>
        <dbReference type="ARBA" id="ARBA00023034"/>
    </source>
</evidence>
<evidence type="ECO:0000313" key="7">
    <source>
        <dbReference type="EMBL" id="VFU39924.1"/>
    </source>
</evidence>
<dbReference type="GO" id="GO:0005886">
    <property type="term" value="C:plasma membrane"/>
    <property type="evidence" value="ECO:0007669"/>
    <property type="project" value="TreeGrafter"/>
</dbReference>
<dbReference type="GO" id="GO:0005794">
    <property type="term" value="C:Golgi apparatus"/>
    <property type="evidence" value="ECO:0007669"/>
    <property type="project" value="UniProtKB-SubCell"/>
</dbReference>
<dbReference type="SMART" id="SM00273">
    <property type="entry name" value="ENTH"/>
    <property type="match status" value="1"/>
</dbReference>
<dbReference type="AlphaFoldDB" id="A0A6N2LWE7"/>
<comment type="subcellular location">
    <subcellularLocation>
        <location evidence="1">Cytoplasmic vesicle</location>
        <location evidence="1">Clathrin-coated vesicle</location>
    </subcellularLocation>
    <subcellularLocation>
        <location evidence="2">Golgi apparatus</location>
    </subcellularLocation>
</comment>
<feature type="domain" description="ENTH" evidence="6">
    <location>
        <begin position="87"/>
        <end position="220"/>
    </location>
</feature>
<dbReference type="PROSITE" id="PS50942">
    <property type="entry name" value="ENTH"/>
    <property type="match status" value="1"/>
</dbReference>
<dbReference type="GO" id="GO:0030125">
    <property type="term" value="C:clathrin vesicle coat"/>
    <property type="evidence" value="ECO:0007669"/>
    <property type="project" value="TreeGrafter"/>
</dbReference>
<feature type="region of interest" description="Disordered" evidence="5">
    <location>
        <begin position="317"/>
        <end position="372"/>
    </location>
</feature>
<keyword evidence="4" id="KW-0968">Cytoplasmic vesicle</keyword>
<feature type="compositionally biased region" description="Polar residues" evidence="5">
    <location>
        <begin position="361"/>
        <end position="372"/>
    </location>
</feature>
<organism evidence="7">
    <name type="scientific">Salix viminalis</name>
    <name type="common">Common osier</name>
    <name type="synonym">Basket willow</name>
    <dbReference type="NCBI Taxonomy" id="40686"/>
    <lineage>
        <taxon>Eukaryota</taxon>
        <taxon>Viridiplantae</taxon>
        <taxon>Streptophyta</taxon>
        <taxon>Embryophyta</taxon>
        <taxon>Tracheophyta</taxon>
        <taxon>Spermatophyta</taxon>
        <taxon>Magnoliopsida</taxon>
        <taxon>eudicotyledons</taxon>
        <taxon>Gunneridae</taxon>
        <taxon>Pentapetalae</taxon>
        <taxon>rosids</taxon>
        <taxon>fabids</taxon>
        <taxon>Malpighiales</taxon>
        <taxon>Salicaceae</taxon>
        <taxon>Saliceae</taxon>
        <taxon>Salix</taxon>
    </lineage>
</organism>
<keyword evidence="3" id="KW-0333">Golgi apparatus</keyword>
<gene>
    <name evidence="7" type="ORF">SVIM_LOCUS225423</name>
</gene>
<evidence type="ECO:0000256" key="4">
    <source>
        <dbReference type="ARBA" id="ARBA00023329"/>
    </source>
</evidence>
<dbReference type="PANTHER" id="PTHR12276">
    <property type="entry name" value="EPSIN/ENT-RELATED"/>
    <property type="match status" value="1"/>
</dbReference>